<name>A0ABQ9T2J2_9PEZI</name>
<evidence type="ECO:0000256" key="4">
    <source>
        <dbReference type="ARBA" id="ARBA00022857"/>
    </source>
</evidence>
<dbReference type="SUPFAM" id="SSF51905">
    <property type="entry name" value="FAD/NAD(P)-binding domain"/>
    <property type="match status" value="2"/>
</dbReference>
<sequence length="1022" mass="115365">SGPRLLTLEGLFQSCWRRSRLTLKRDSFAQNIKIPTPNSIQASFNDQKSYLSQLSREIDDASDNCTMLTSREGFTVDVIARWLRKSVLNPYLSIPLATGLAVVSAKKNGAVGLSDIRFDTAQRVAVLAALASFVLSTTEYLNKWSANNWTTDHTWDFDKEIIVVTGGSSGIGHSIIKHILARNPQATIVVVDLAPLSWEPQKGSNIHFFKCDLTDTKALKTLCTLIRTQVGDPTVVINNAGIARGYSVMEGSYADVELTIKTNLLAPFLLTKEFLPHMVRINHGHIVNVGSMSSVVPPVRIADYSATKAGLTAMHESLQLELKYIHKAPKVRQTLGIFGFIRTPLVPFDPGQPHFMMPLLHVDSVGEAIVNSLYSGFGRTIYLPGIMSSVTALRAGPEWLWRLARETTASAKDIAYTPRQKIDDTTGQFEMVYLKSETVTRGYRFRKQCQYIGRFDMRKMSKTSDTPTYSQFAWYGIGDIKFFERHSDLGGTWFINKYPGNVPFTRCACDVPSALYSFSFESNPDWSRVLPPQQELWQYLHDVAQKYSLIEKMRFGVNVEQCVWSEERKRWRMNIRRYETNQVFAHECQFLFAATGQLMQPREIDVPGSTSFKGRIFHSSRWDQTVDIQDKKVVVIGNGCTASQIVPAIVGKTKHLTQAIRTKHWVLPPVDNENTEFMKNVLRHVPGTQTLQRFLVFAAAENTLRGFYMTNDGNKYRKRARANAEKYMKTTAPAKYHDKLIPDFELGCKRRIFDSGYLKSLHSENLTLLDDPIQEIVPEGIRTREGVTEADVIVLANGFVTNNAVGGLDVIGRNGEQIDQHWESFGGPEAYNCTIASGFPNFFVLLGPNSLTGHTSTIIAAENSINFALRIIKPVLDGKGMTVEVTREAEQQYVSQMQADMQKTVWSTGCTSWYLKDTTDGKQWNGSTYPYSQAYFWYRCLFPDFGDLEIRGPTHAGRRRRTWPKKLAVAAVVGYALSLLFGLTRNPLARNRYWQQFSVGMQLLRALLMMRLANLRRRVGMA</sequence>
<evidence type="ECO:0000256" key="5">
    <source>
        <dbReference type="ARBA" id="ARBA00023002"/>
    </source>
</evidence>
<dbReference type="RefSeq" id="XP_060355056.1">
    <property type="nucleotide sequence ID" value="XM_060487728.1"/>
</dbReference>
<dbReference type="Proteomes" id="UP001241169">
    <property type="component" value="Unassembled WGS sequence"/>
</dbReference>
<feature type="transmembrane region" description="Helical" evidence="6">
    <location>
        <begin position="967"/>
        <end position="984"/>
    </location>
</feature>
<dbReference type="Pfam" id="PF00106">
    <property type="entry name" value="adh_short"/>
    <property type="match status" value="1"/>
</dbReference>
<dbReference type="SUPFAM" id="SSF51735">
    <property type="entry name" value="NAD(P)-binding Rossmann-fold domains"/>
    <property type="match status" value="1"/>
</dbReference>
<dbReference type="InterPro" id="IPR020904">
    <property type="entry name" value="Sc_DH/Rdtase_CS"/>
</dbReference>
<keyword evidence="4" id="KW-0521">NADP</keyword>
<dbReference type="PANTHER" id="PTHR42877:SF10">
    <property type="entry name" value="L-ORNITHINE N(5)-OXYGENASE"/>
    <property type="match status" value="1"/>
</dbReference>
<dbReference type="Pfam" id="PF00743">
    <property type="entry name" value="FMO-like"/>
    <property type="match status" value="1"/>
</dbReference>
<evidence type="ECO:0000256" key="3">
    <source>
        <dbReference type="ARBA" id="ARBA00022827"/>
    </source>
</evidence>
<keyword evidence="6" id="KW-1133">Transmembrane helix</keyword>
<dbReference type="Gene3D" id="3.50.50.60">
    <property type="entry name" value="FAD/NAD(P)-binding domain"/>
    <property type="match status" value="2"/>
</dbReference>
<keyword evidence="5" id="KW-0560">Oxidoreductase</keyword>
<keyword evidence="2" id="KW-0285">Flavoprotein</keyword>
<evidence type="ECO:0000256" key="1">
    <source>
        <dbReference type="ARBA" id="ARBA00010139"/>
    </source>
</evidence>
<dbReference type="PANTHER" id="PTHR42877">
    <property type="entry name" value="L-ORNITHINE N(5)-MONOOXYGENASE-RELATED"/>
    <property type="match status" value="1"/>
</dbReference>
<dbReference type="Gene3D" id="3.40.50.720">
    <property type="entry name" value="NAD(P)-binding Rossmann-like Domain"/>
    <property type="match status" value="1"/>
</dbReference>
<accession>A0ABQ9T2J2</accession>
<dbReference type="InterPro" id="IPR036291">
    <property type="entry name" value="NAD(P)-bd_dom_sf"/>
</dbReference>
<dbReference type="InterPro" id="IPR002347">
    <property type="entry name" value="SDR_fam"/>
</dbReference>
<dbReference type="PRINTS" id="PR00081">
    <property type="entry name" value="GDHRDH"/>
</dbReference>
<dbReference type="GeneID" id="85371627"/>
<evidence type="ECO:0000313" key="8">
    <source>
        <dbReference type="Proteomes" id="UP001241169"/>
    </source>
</evidence>
<evidence type="ECO:0000313" key="7">
    <source>
        <dbReference type="EMBL" id="KAK1545939.1"/>
    </source>
</evidence>
<dbReference type="PRINTS" id="PR00080">
    <property type="entry name" value="SDRFAMILY"/>
</dbReference>
<comment type="similarity">
    <text evidence="1">Belongs to the FAD-binding monooxygenase family.</text>
</comment>
<reference evidence="7 8" key="1">
    <citation type="submission" date="2016-10" db="EMBL/GenBank/DDBJ databases">
        <title>The genome sequence of Colletotrichum fioriniae PJ7.</title>
        <authorList>
            <person name="Baroncelli R."/>
        </authorList>
    </citation>
    <scope>NUCLEOTIDE SEQUENCE [LARGE SCALE GENOMIC DNA]</scope>
    <source>
        <strain evidence="7 8">IMI 384185</strain>
    </source>
</reference>
<gene>
    <name evidence="7" type="ORF">CPAR01_03441</name>
</gene>
<keyword evidence="6" id="KW-0812">Transmembrane</keyword>
<comment type="caution">
    <text evidence="7">The sequence shown here is derived from an EMBL/GenBank/DDBJ whole genome shotgun (WGS) entry which is preliminary data.</text>
</comment>
<dbReference type="InterPro" id="IPR051209">
    <property type="entry name" value="FAD-bind_Monooxygenase_sf"/>
</dbReference>
<keyword evidence="6" id="KW-0472">Membrane</keyword>
<proteinExistence type="inferred from homology"/>
<dbReference type="InterPro" id="IPR036188">
    <property type="entry name" value="FAD/NAD-bd_sf"/>
</dbReference>
<protein>
    <recommendedName>
        <fullName evidence="9">L-ornithine N(5)-oxygenase</fullName>
    </recommendedName>
</protein>
<organism evidence="7 8">
    <name type="scientific">Colletotrichum paranaense</name>
    <dbReference type="NCBI Taxonomy" id="1914294"/>
    <lineage>
        <taxon>Eukaryota</taxon>
        <taxon>Fungi</taxon>
        <taxon>Dikarya</taxon>
        <taxon>Ascomycota</taxon>
        <taxon>Pezizomycotina</taxon>
        <taxon>Sordariomycetes</taxon>
        <taxon>Hypocreomycetidae</taxon>
        <taxon>Glomerellales</taxon>
        <taxon>Glomerellaceae</taxon>
        <taxon>Colletotrichum</taxon>
        <taxon>Colletotrichum acutatum species complex</taxon>
    </lineage>
</organism>
<evidence type="ECO:0000256" key="2">
    <source>
        <dbReference type="ARBA" id="ARBA00022630"/>
    </source>
</evidence>
<keyword evidence="3" id="KW-0274">FAD</keyword>
<dbReference type="InterPro" id="IPR020946">
    <property type="entry name" value="Flavin_mOase-like"/>
</dbReference>
<feature type="non-terminal residue" evidence="7">
    <location>
        <position position="1"/>
    </location>
</feature>
<dbReference type="EMBL" id="MOPA01000002">
    <property type="protein sequence ID" value="KAK1545939.1"/>
    <property type="molecule type" value="Genomic_DNA"/>
</dbReference>
<evidence type="ECO:0008006" key="9">
    <source>
        <dbReference type="Google" id="ProtNLM"/>
    </source>
</evidence>
<keyword evidence="8" id="KW-1185">Reference proteome</keyword>
<dbReference type="PROSITE" id="PS00061">
    <property type="entry name" value="ADH_SHORT"/>
    <property type="match status" value="1"/>
</dbReference>
<evidence type="ECO:0000256" key="6">
    <source>
        <dbReference type="SAM" id="Phobius"/>
    </source>
</evidence>